<accession>A0A0C9RPE5</accession>
<evidence type="ECO:0000256" key="2">
    <source>
        <dbReference type="ARBA" id="ARBA00004496"/>
    </source>
</evidence>
<dbReference type="GO" id="GO:0000387">
    <property type="term" value="P:spliceosomal snRNP assembly"/>
    <property type="evidence" value="ECO:0007669"/>
    <property type="project" value="InterPro"/>
</dbReference>
<evidence type="ECO:0000256" key="1">
    <source>
        <dbReference type="ARBA" id="ARBA00004123"/>
    </source>
</evidence>
<protein>
    <submittedName>
        <fullName evidence="6">TSA: Wollemia nobilis Ref_Wollemi_Transcript_5658_1290 transcribed RNA sequence</fullName>
    </submittedName>
</protein>
<name>A0A0C9RPE5_9CONI</name>
<organism evidence="6">
    <name type="scientific">Wollemia nobilis</name>
    <dbReference type="NCBI Taxonomy" id="56998"/>
    <lineage>
        <taxon>Eukaryota</taxon>
        <taxon>Viridiplantae</taxon>
        <taxon>Streptophyta</taxon>
        <taxon>Embryophyta</taxon>
        <taxon>Tracheophyta</taxon>
        <taxon>Spermatophyta</taxon>
        <taxon>Pinopsida</taxon>
        <taxon>Pinidae</taxon>
        <taxon>Conifers II</taxon>
        <taxon>Araucariales</taxon>
        <taxon>Araucariaceae</taxon>
        <taxon>Wollemia</taxon>
    </lineage>
</organism>
<sequence length="234" mass="26202">MRMGLTAISAGDGQLHLDTENGEEIRRVQPQVAVVLGDRTPEQPGTLYITTKRLIWLSDVDKQKGYGVDFLSISLHAVSRDPEAYPLPCIYAQIESMEDGYGDEELENENSANEENLDLSQVTEMRLVPSDAGTLDDLFRVLCTCAELNPEPEGELEGEGDWIFSAEDMVNQNLLAQQDGEGEWEYDEEDMANPIGYSNGVEHSLPANILELRIDDERFEDALEMEDEAQKTKN</sequence>
<proteinExistence type="inferred from homology"/>
<dbReference type="PANTHER" id="PTHR21399:SF0">
    <property type="entry name" value="METHYLOSOME SUBUNIT PICLN"/>
    <property type="match status" value="1"/>
</dbReference>
<dbReference type="GO" id="GO:0005886">
    <property type="term" value="C:plasma membrane"/>
    <property type="evidence" value="ECO:0007669"/>
    <property type="project" value="InterPro"/>
</dbReference>
<dbReference type="InterPro" id="IPR039924">
    <property type="entry name" value="ICln/Lot5/Saf5"/>
</dbReference>
<dbReference type="GO" id="GO:0006821">
    <property type="term" value="P:chloride transport"/>
    <property type="evidence" value="ECO:0007669"/>
    <property type="project" value="InterPro"/>
</dbReference>
<comment type="similarity">
    <text evidence="3">Belongs to the pICln (TC 1.A.47) family.</text>
</comment>
<dbReference type="InterPro" id="IPR011993">
    <property type="entry name" value="PH-like_dom_sf"/>
</dbReference>
<evidence type="ECO:0000256" key="4">
    <source>
        <dbReference type="ARBA" id="ARBA00022490"/>
    </source>
</evidence>
<dbReference type="GO" id="GO:0045292">
    <property type="term" value="P:mRNA cis splicing, via spliceosome"/>
    <property type="evidence" value="ECO:0007669"/>
    <property type="project" value="TreeGrafter"/>
</dbReference>
<dbReference type="GO" id="GO:0005829">
    <property type="term" value="C:cytosol"/>
    <property type="evidence" value="ECO:0007669"/>
    <property type="project" value="InterPro"/>
</dbReference>
<dbReference type="PANTHER" id="PTHR21399">
    <property type="entry name" value="CHLORIDE CONDUCTANCE REGULATORY PROTEIN ICLN"/>
    <property type="match status" value="1"/>
</dbReference>
<dbReference type="GO" id="GO:0034715">
    <property type="term" value="C:pICln-Sm protein complex"/>
    <property type="evidence" value="ECO:0007669"/>
    <property type="project" value="InterPro"/>
</dbReference>
<dbReference type="AlphaFoldDB" id="A0A0C9RPE5"/>
<evidence type="ECO:0000256" key="5">
    <source>
        <dbReference type="ARBA" id="ARBA00023242"/>
    </source>
</evidence>
<keyword evidence="5" id="KW-0539">Nucleus</keyword>
<dbReference type="GO" id="GO:0006884">
    <property type="term" value="P:cell volume homeostasis"/>
    <property type="evidence" value="ECO:0007669"/>
    <property type="project" value="InterPro"/>
</dbReference>
<comment type="subcellular location">
    <subcellularLocation>
        <location evidence="2">Cytoplasm</location>
    </subcellularLocation>
    <subcellularLocation>
        <location evidence="1">Nucleus</location>
    </subcellularLocation>
</comment>
<dbReference type="InterPro" id="IPR003521">
    <property type="entry name" value="ICln"/>
</dbReference>
<dbReference type="SUPFAM" id="SSF50729">
    <property type="entry name" value="PH domain-like"/>
    <property type="match status" value="1"/>
</dbReference>
<evidence type="ECO:0000313" key="6">
    <source>
        <dbReference type="EMBL" id="JAG88771.1"/>
    </source>
</evidence>
<dbReference type="GO" id="GO:0005681">
    <property type="term" value="C:spliceosomal complex"/>
    <property type="evidence" value="ECO:0007669"/>
    <property type="project" value="TreeGrafter"/>
</dbReference>
<dbReference type="GO" id="GO:0034709">
    <property type="term" value="C:methylosome"/>
    <property type="evidence" value="ECO:0007669"/>
    <property type="project" value="InterPro"/>
</dbReference>
<dbReference type="Gene3D" id="2.30.29.30">
    <property type="entry name" value="Pleckstrin-homology domain (PH domain)/Phosphotyrosine-binding domain (PTB)"/>
    <property type="match status" value="1"/>
</dbReference>
<dbReference type="EMBL" id="GCHU01005620">
    <property type="protein sequence ID" value="JAG88771.1"/>
    <property type="molecule type" value="Transcribed_RNA"/>
</dbReference>
<keyword evidence="4" id="KW-0963">Cytoplasm</keyword>
<evidence type="ECO:0000256" key="3">
    <source>
        <dbReference type="ARBA" id="ARBA00007054"/>
    </source>
</evidence>
<dbReference type="PRINTS" id="PR01348">
    <property type="entry name" value="ICLNCHANNEL"/>
</dbReference>
<dbReference type="Pfam" id="PF03517">
    <property type="entry name" value="Voldacs"/>
    <property type="match status" value="1"/>
</dbReference>
<reference evidence="6" key="1">
    <citation type="submission" date="2015-02" db="EMBL/GenBank/DDBJ databases">
        <title>A transcriptome of Wollemia nobilis - a relic of Gondwana.</title>
        <authorList>
            <person name="Chia J.Y."/>
            <person name="Leong Y.S."/>
            <person name="Abdul Karim S."/>
            <person name="Wan Azmi N."/>
            <person name="Hercus R."/>
            <person name="Croft L."/>
        </authorList>
    </citation>
    <scope>NUCLEOTIDE SEQUENCE</scope>
    <source>
        <strain evidence="6">MaeBrown</strain>
        <tissue evidence="6">Leaf</tissue>
    </source>
</reference>